<dbReference type="InterPro" id="IPR051643">
    <property type="entry name" value="Transcr_Reg_ZincFinger"/>
</dbReference>
<organism evidence="8 9">
    <name type="scientific">Metschnikowia aff. pulcherrima</name>
    <dbReference type="NCBI Taxonomy" id="2163413"/>
    <lineage>
        <taxon>Eukaryota</taxon>
        <taxon>Fungi</taxon>
        <taxon>Dikarya</taxon>
        <taxon>Ascomycota</taxon>
        <taxon>Saccharomycotina</taxon>
        <taxon>Pichiomycetes</taxon>
        <taxon>Metschnikowiaceae</taxon>
        <taxon>Metschnikowia</taxon>
    </lineage>
</organism>
<dbReference type="InterPro" id="IPR013087">
    <property type="entry name" value="Znf_C2H2_type"/>
</dbReference>
<evidence type="ECO:0000256" key="4">
    <source>
        <dbReference type="ARBA" id="ARBA00022833"/>
    </source>
</evidence>
<evidence type="ECO:0000256" key="5">
    <source>
        <dbReference type="ARBA" id="ARBA00023242"/>
    </source>
</evidence>
<dbReference type="PANTHER" id="PTHR24396">
    <property type="entry name" value="ZINC FINGER PROTEIN"/>
    <property type="match status" value="1"/>
</dbReference>
<dbReference type="Pfam" id="PF00096">
    <property type="entry name" value="zf-C2H2"/>
    <property type="match status" value="1"/>
</dbReference>
<evidence type="ECO:0000256" key="3">
    <source>
        <dbReference type="ARBA" id="ARBA00022771"/>
    </source>
</evidence>
<comment type="subcellular location">
    <subcellularLocation>
        <location evidence="1">Nucleus</location>
    </subcellularLocation>
</comment>
<dbReference type="PROSITE" id="PS00028">
    <property type="entry name" value="ZINC_FINGER_C2H2_1"/>
    <property type="match status" value="1"/>
</dbReference>
<dbReference type="AlphaFoldDB" id="A0A4P6XQV7"/>
<dbReference type="GO" id="GO:0005634">
    <property type="term" value="C:nucleus"/>
    <property type="evidence" value="ECO:0007669"/>
    <property type="project" value="UniProtKB-SubCell"/>
</dbReference>
<evidence type="ECO:0000259" key="7">
    <source>
        <dbReference type="PROSITE" id="PS50157"/>
    </source>
</evidence>
<dbReference type="GO" id="GO:0008270">
    <property type="term" value="F:zinc ion binding"/>
    <property type="evidence" value="ECO:0007669"/>
    <property type="project" value="UniProtKB-KW"/>
</dbReference>
<dbReference type="GO" id="GO:0000978">
    <property type="term" value="F:RNA polymerase II cis-regulatory region sequence-specific DNA binding"/>
    <property type="evidence" value="ECO:0007669"/>
    <property type="project" value="TreeGrafter"/>
</dbReference>
<accession>A0A4P6XQV7</accession>
<keyword evidence="4" id="KW-0862">Zinc</keyword>
<evidence type="ECO:0000256" key="2">
    <source>
        <dbReference type="ARBA" id="ARBA00022723"/>
    </source>
</evidence>
<evidence type="ECO:0000256" key="1">
    <source>
        <dbReference type="ARBA" id="ARBA00004123"/>
    </source>
</evidence>
<proteinExistence type="predicted"/>
<evidence type="ECO:0000313" key="8">
    <source>
        <dbReference type="EMBL" id="QBM89095.1"/>
    </source>
</evidence>
<keyword evidence="9" id="KW-1185">Reference proteome</keyword>
<gene>
    <name evidence="8" type="ORF">METSCH_D01560</name>
</gene>
<dbReference type="GO" id="GO:0000981">
    <property type="term" value="F:DNA-binding transcription factor activity, RNA polymerase II-specific"/>
    <property type="evidence" value="ECO:0007669"/>
    <property type="project" value="TreeGrafter"/>
</dbReference>
<dbReference type="PROSITE" id="PS50157">
    <property type="entry name" value="ZINC_FINGER_C2H2_2"/>
    <property type="match status" value="1"/>
</dbReference>
<reference evidence="9" key="1">
    <citation type="submission" date="2019-03" db="EMBL/GenBank/DDBJ databases">
        <title>Snf2 controls pulcherriminic acid biosynthesis and connects pigmentation and antifungal activity of the yeast Metschnikowia pulcherrima.</title>
        <authorList>
            <person name="Gore-Lloyd D."/>
            <person name="Sumann I."/>
            <person name="Brachmann A.O."/>
            <person name="Schneeberger K."/>
            <person name="Ortiz-Merino R.A."/>
            <person name="Moreno-Beltran M."/>
            <person name="Schlaefli M."/>
            <person name="Kirner P."/>
            <person name="Santos Kron A."/>
            <person name="Wolfe K.H."/>
            <person name="Piel J."/>
            <person name="Ahrens C.H."/>
            <person name="Henk D."/>
            <person name="Freimoser F.M."/>
        </authorList>
    </citation>
    <scope>NUCLEOTIDE SEQUENCE [LARGE SCALE GENOMIC DNA]</scope>
    <source>
        <strain evidence="9">APC 1.2</strain>
    </source>
</reference>
<keyword evidence="3 6" id="KW-0863">Zinc-finger</keyword>
<name>A0A4P6XQV7_9ASCO</name>
<dbReference type="InterPro" id="IPR036236">
    <property type="entry name" value="Znf_C2H2_sf"/>
</dbReference>
<dbReference type="PANTHER" id="PTHR24396:SF19">
    <property type="entry name" value="FI01119P"/>
    <property type="match status" value="1"/>
</dbReference>
<evidence type="ECO:0000313" key="9">
    <source>
        <dbReference type="Proteomes" id="UP000292447"/>
    </source>
</evidence>
<keyword evidence="2" id="KW-0479">Metal-binding</keyword>
<evidence type="ECO:0000256" key="6">
    <source>
        <dbReference type="PROSITE-ProRule" id="PRU00042"/>
    </source>
</evidence>
<dbReference type="EMBL" id="CP034459">
    <property type="protein sequence ID" value="QBM89095.1"/>
    <property type="molecule type" value="Genomic_DNA"/>
</dbReference>
<dbReference type="Gene3D" id="3.30.160.60">
    <property type="entry name" value="Classic Zinc Finger"/>
    <property type="match status" value="1"/>
</dbReference>
<feature type="domain" description="C2H2-type" evidence="7">
    <location>
        <begin position="353"/>
        <end position="380"/>
    </location>
</feature>
<dbReference type="Proteomes" id="UP000292447">
    <property type="component" value="Chromosome IV"/>
</dbReference>
<dbReference type="SUPFAM" id="SSF57667">
    <property type="entry name" value="beta-beta-alpha zinc fingers"/>
    <property type="match status" value="1"/>
</dbReference>
<keyword evidence="5" id="KW-0539">Nucleus</keyword>
<dbReference type="STRING" id="2163413.A0A4P6XQV7"/>
<protein>
    <recommendedName>
        <fullName evidence="7">C2H2-type domain-containing protein</fullName>
    </recommendedName>
</protein>
<sequence>MLSLAITRIGLEARDEGWLVSKSLLLYKFKLPKFLEMFTSFRLEGKQTESKKLFPSIRASQILNFTNTIRGMAIVCAADDLELSYNGDNGQIEIFDNFVPTNAPQSYHDQMQYGGIKASLNTAPFPSFDKSFSPDLGLSYHSSHFGIEEYSPMLLSSGHSQTLRFPFDQFNLNRPAHSKPIQHNNEPVPDFGMGFMGSHQSHFDIMSSGVQLETQFTDFKSGTYNNGMGYGSSIESFDSPLDEMFITRSAAFSNESIETSAARKRKSHFNEILEFAPTDSSKIESGAYEGQKRVKREFVGQIDQLRPASQEDRGMGLERPYNSQEVGISEISRNNTIKERVKVEDEEVEKGRYACGECDAVFKVKSYLTRHTRKHNNAKAFVCPFYREQDSEYCGTSKAGTKCHPTGGFSRKDTYKTHLKALHFIYPPRTKSSERGTQGGRCAGCFQYFESNADWFKFHIEDGTCRGFVSNSRVEVKQETRD</sequence>